<evidence type="ECO:0000313" key="4">
    <source>
        <dbReference type="Proteomes" id="UP001215280"/>
    </source>
</evidence>
<dbReference type="PANTHER" id="PTHR10039">
    <property type="entry name" value="AMELOGENIN"/>
    <property type="match status" value="1"/>
</dbReference>
<dbReference type="SUPFAM" id="SSF52540">
    <property type="entry name" value="P-loop containing nucleoside triphosphate hydrolases"/>
    <property type="match status" value="1"/>
</dbReference>
<feature type="non-terminal residue" evidence="3">
    <location>
        <position position="110"/>
    </location>
</feature>
<dbReference type="Proteomes" id="UP001215280">
    <property type="component" value="Unassembled WGS sequence"/>
</dbReference>
<dbReference type="AlphaFoldDB" id="A0AAD7NT75"/>
<feature type="domain" description="Nephrocystin 3-like N-terminal" evidence="2">
    <location>
        <begin position="30"/>
        <end position="108"/>
    </location>
</feature>
<name>A0AAD7NT75_9AGAR</name>
<dbReference type="Gene3D" id="3.40.50.300">
    <property type="entry name" value="P-loop containing nucleotide triphosphate hydrolases"/>
    <property type="match status" value="1"/>
</dbReference>
<dbReference type="PANTHER" id="PTHR10039:SF15">
    <property type="entry name" value="NACHT DOMAIN-CONTAINING PROTEIN"/>
    <property type="match status" value="1"/>
</dbReference>
<evidence type="ECO:0000259" key="2">
    <source>
        <dbReference type="Pfam" id="PF24883"/>
    </source>
</evidence>
<proteinExistence type="predicted"/>
<accession>A0AAD7NT75</accession>
<organism evidence="3 4">
    <name type="scientific">Mycena maculata</name>
    <dbReference type="NCBI Taxonomy" id="230809"/>
    <lineage>
        <taxon>Eukaryota</taxon>
        <taxon>Fungi</taxon>
        <taxon>Dikarya</taxon>
        <taxon>Basidiomycota</taxon>
        <taxon>Agaricomycotina</taxon>
        <taxon>Agaricomycetes</taxon>
        <taxon>Agaricomycetidae</taxon>
        <taxon>Agaricales</taxon>
        <taxon>Marasmiineae</taxon>
        <taxon>Mycenaceae</taxon>
        <taxon>Mycena</taxon>
    </lineage>
</organism>
<dbReference type="Pfam" id="PF24883">
    <property type="entry name" value="NPHP3_N"/>
    <property type="match status" value="1"/>
</dbReference>
<evidence type="ECO:0000256" key="1">
    <source>
        <dbReference type="ARBA" id="ARBA00022737"/>
    </source>
</evidence>
<keyword evidence="1" id="KW-0677">Repeat</keyword>
<keyword evidence="4" id="KW-1185">Reference proteome</keyword>
<dbReference type="InterPro" id="IPR027417">
    <property type="entry name" value="P-loop_NTPase"/>
</dbReference>
<feature type="non-terminal residue" evidence="3">
    <location>
        <position position="1"/>
    </location>
</feature>
<dbReference type="InterPro" id="IPR056884">
    <property type="entry name" value="NPHP3-like_N"/>
</dbReference>
<evidence type="ECO:0000313" key="3">
    <source>
        <dbReference type="EMBL" id="KAJ7773590.1"/>
    </source>
</evidence>
<protein>
    <recommendedName>
        <fullName evidence="2">Nephrocystin 3-like N-terminal domain-containing protein</fullName>
    </recommendedName>
</protein>
<reference evidence="3" key="1">
    <citation type="submission" date="2023-03" db="EMBL/GenBank/DDBJ databases">
        <title>Massive genome expansion in bonnet fungi (Mycena s.s.) driven by repeated elements and novel gene families across ecological guilds.</title>
        <authorList>
            <consortium name="Lawrence Berkeley National Laboratory"/>
            <person name="Harder C.B."/>
            <person name="Miyauchi S."/>
            <person name="Viragh M."/>
            <person name="Kuo A."/>
            <person name="Thoen E."/>
            <person name="Andreopoulos B."/>
            <person name="Lu D."/>
            <person name="Skrede I."/>
            <person name="Drula E."/>
            <person name="Henrissat B."/>
            <person name="Morin E."/>
            <person name="Kohler A."/>
            <person name="Barry K."/>
            <person name="LaButti K."/>
            <person name="Morin E."/>
            <person name="Salamov A."/>
            <person name="Lipzen A."/>
            <person name="Mereny Z."/>
            <person name="Hegedus B."/>
            <person name="Baldrian P."/>
            <person name="Stursova M."/>
            <person name="Weitz H."/>
            <person name="Taylor A."/>
            <person name="Grigoriev I.V."/>
            <person name="Nagy L.G."/>
            <person name="Martin F."/>
            <person name="Kauserud H."/>
        </authorList>
    </citation>
    <scope>NUCLEOTIDE SEQUENCE</scope>
    <source>
        <strain evidence="3">CBHHK188m</strain>
    </source>
</reference>
<gene>
    <name evidence="3" type="ORF">DFH07DRAFT_683650</name>
</gene>
<sequence length="110" mass="12426">AEKRAEIIDWLSPINFFQRHADISRTRQAGTGRWFLADSRFQSWESGGGALWCRGIPGAGKTVLASLVVDHLEAQFHNKDIGVACIYLNHKETEIQTLSNLFSGLWRQQV</sequence>
<dbReference type="EMBL" id="JARJLG010000017">
    <property type="protein sequence ID" value="KAJ7773590.1"/>
    <property type="molecule type" value="Genomic_DNA"/>
</dbReference>
<comment type="caution">
    <text evidence="3">The sequence shown here is derived from an EMBL/GenBank/DDBJ whole genome shotgun (WGS) entry which is preliminary data.</text>
</comment>